<keyword evidence="1" id="KW-0175">Coiled coil</keyword>
<keyword evidence="2" id="KW-0812">Transmembrane</keyword>
<keyword evidence="2" id="KW-1133">Transmembrane helix</keyword>
<dbReference type="RefSeq" id="XP_030078047.1">
    <property type="nucleotide sequence ID" value="XM_030222187.1"/>
</dbReference>
<evidence type="ECO:0000256" key="1">
    <source>
        <dbReference type="SAM" id="Coils"/>
    </source>
</evidence>
<dbReference type="PROSITE" id="PS51257">
    <property type="entry name" value="PROKAR_LIPOPROTEIN"/>
    <property type="match status" value="1"/>
</dbReference>
<dbReference type="RefSeq" id="XP_030046180.1">
    <property type="nucleotide sequence ID" value="XM_030190320.1"/>
</dbReference>
<evidence type="ECO:0000313" key="4">
    <source>
        <dbReference type="RefSeq" id="XP_030046180.1"/>
    </source>
</evidence>
<dbReference type="RefSeq" id="XP_030046181.1">
    <property type="nucleotide sequence ID" value="XM_030190321.1"/>
</dbReference>
<evidence type="ECO:0000313" key="7">
    <source>
        <dbReference type="RefSeq" id="XP_030078056.1"/>
    </source>
</evidence>
<proteinExistence type="predicted"/>
<evidence type="ECO:0000313" key="3">
    <source>
        <dbReference type="Proteomes" id="UP000515156"/>
    </source>
</evidence>
<feature type="transmembrane region" description="Helical" evidence="2">
    <location>
        <begin position="180"/>
        <end position="198"/>
    </location>
</feature>
<protein>
    <submittedName>
        <fullName evidence="4 5">Transmembrane protein 109-like</fullName>
    </submittedName>
</protein>
<feature type="coiled-coil region" evidence="1">
    <location>
        <begin position="204"/>
        <end position="234"/>
    </location>
</feature>
<dbReference type="PANTHER" id="PTHR14550:SF2">
    <property type="entry name" value="TRANSMEMBRANE PROTEIN 109"/>
    <property type="match status" value="1"/>
</dbReference>
<sequence length="237" mass="26564">MKTTWTYFPSSSRLLLQVIIAAMLACAIFHIPTVSAQKKEPERPGDILSQGAHTVKHTLEGLLGKELTEQITSTLSSLFWIFCSAISTGLITLSGLIQQLLTVLGVGGDHLTRFLELSPSQVQYILVWALAALIGYWILSFVLGLVFSFVSRTLWLIKVSIFLLAFFYILMLVPDTNLRVQLLLGLLGIYALVGRLGSSGPRYDAHVENKLWSLERQVEKLQQNQRRAEKLSKNYDK</sequence>
<dbReference type="Pfam" id="PF14965">
    <property type="entry name" value="BRI3BP"/>
    <property type="match status" value="1"/>
</dbReference>
<dbReference type="GO" id="GO:0071480">
    <property type="term" value="P:cellular response to gamma radiation"/>
    <property type="evidence" value="ECO:0007669"/>
    <property type="project" value="InterPro"/>
</dbReference>
<dbReference type="KEGG" id="muo:115460554"/>
<feature type="transmembrane region" description="Helical" evidence="2">
    <location>
        <begin position="125"/>
        <end position="149"/>
    </location>
</feature>
<organism evidence="3 6">
    <name type="scientific">Microcaecilia unicolor</name>
    <dbReference type="NCBI Taxonomy" id="1415580"/>
    <lineage>
        <taxon>Eukaryota</taxon>
        <taxon>Metazoa</taxon>
        <taxon>Chordata</taxon>
        <taxon>Craniata</taxon>
        <taxon>Vertebrata</taxon>
        <taxon>Euteleostomi</taxon>
        <taxon>Amphibia</taxon>
        <taxon>Gymnophiona</taxon>
        <taxon>Siphonopidae</taxon>
        <taxon>Microcaecilia</taxon>
    </lineage>
</organism>
<keyword evidence="3" id="KW-1185">Reference proteome</keyword>
<dbReference type="KEGG" id="muo:115482437"/>
<dbReference type="Proteomes" id="UP000515156">
    <property type="component" value="Chromosome 1"/>
</dbReference>
<dbReference type="InterPro" id="IPR039492">
    <property type="entry name" value="TMEM109"/>
</dbReference>
<accession>A0A6P7ZFC7</accession>
<dbReference type="GO" id="GO:0042771">
    <property type="term" value="P:intrinsic apoptotic signaling pathway in response to DNA damage by p53 class mediator"/>
    <property type="evidence" value="ECO:0007669"/>
    <property type="project" value="TreeGrafter"/>
</dbReference>
<reference evidence="4 5" key="1">
    <citation type="submission" date="2025-04" db="UniProtKB">
        <authorList>
            <consortium name="RefSeq"/>
        </authorList>
    </citation>
    <scope>IDENTIFICATION</scope>
</reference>
<keyword evidence="2" id="KW-0472">Membrane</keyword>
<dbReference type="OrthoDB" id="9902161at2759"/>
<feature type="transmembrane region" description="Helical" evidence="2">
    <location>
        <begin position="78"/>
        <end position="104"/>
    </location>
</feature>
<evidence type="ECO:0000313" key="5">
    <source>
        <dbReference type="RefSeq" id="XP_030046181.1"/>
    </source>
</evidence>
<name>A0A6P7ZFC7_9AMPH</name>
<dbReference type="RefSeq" id="XP_030078056.1">
    <property type="nucleotide sequence ID" value="XM_030222196.1"/>
</dbReference>
<feature type="transmembrane region" description="Helical" evidence="2">
    <location>
        <begin position="155"/>
        <end position="173"/>
    </location>
</feature>
<gene>
    <name evidence="6 7" type="primary">LOC115482437</name>
    <name evidence="4 5" type="synonym">LOC115460554</name>
</gene>
<dbReference type="PANTHER" id="PTHR14550">
    <property type="entry name" value="TRANSMEMBRANE PROTEIN 109"/>
    <property type="match status" value="1"/>
</dbReference>
<evidence type="ECO:0000256" key="2">
    <source>
        <dbReference type="SAM" id="Phobius"/>
    </source>
</evidence>
<evidence type="ECO:0000313" key="6">
    <source>
        <dbReference type="RefSeq" id="XP_030078047.1"/>
    </source>
</evidence>
<dbReference type="AlphaFoldDB" id="A0A6P7ZFC7"/>
<dbReference type="GeneID" id="115482437"/>